<evidence type="ECO:0000313" key="3">
    <source>
        <dbReference type="Proteomes" id="UP000567293"/>
    </source>
</evidence>
<accession>A0A7V8NWX9</accession>
<keyword evidence="3" id="KW-1185">Reference proteome</keyword>
<reference evidence="2" key="1">
    <citation type="submission" date="2020-06" db="EMBL/GenBank/DDBJ databases">
        <title>Legume-microbial interactions unlock mineral nutrients during tropical forest succession.</title>
        <authorList>
            <person name="Epihov D.Z."/>
        </authorList>
    </citation>
    <scope>NUCLEOTIDE SEQUENCE [LARGE SCALE GENOMIC DNA]</scope>
    <source>
        <strain evidence="2">Pan2503</strain>
    </source>
</reference>
<dbReference type="Proteomes" id="UP000567293">
    <property type="component" value="Unassembled WGS sequence"/>
</dbReference>
<comment type="caution">
    <text evidence="2">The sequence shown here is derived from an EMBL/GenBank/DDBJ whole genome shotgun (WGS) entry which is preliminary data.</text>
</comment>
<dbReference type="EMBL" id="JACDQQ010002763">
    <property type="protein sequence ID" value="MBA0088958.1"/>
    <property type="molecule type" value="Genomic_DNA"/>
</dbReference>
<organism evidence="2 3">
    <name type="scientific">Candidatus Acidiferrum panamense</name>
    <dbReference type="NCBI Taxonomy" id="2741543"/>
    <lineage>
        <taxon>Bacteria</taxon>
        <taxon>Pseudomonadati</taxon>
        <taxon>Acidobacteriota</taxon>
        <taxon>Terriglobia</taxon>
        <taxon>Candidatus Acidiferrales</taxon>
        <taxon>Candidatus Acidiferrum</taxon>
    </lineage>
</organism>
<protein>
    <submittedName>
        <fullName evidence="2">Uncharacterized protein</fullName>
    </submittedName>
</protein>
<evidence type="ECO:0000256" key="1">
    <source>
        <dbReference type="SAM" id="MobiDB-lite"/>
    </source>
</evidence>
<sequence>MTPYIPPLEEPEFAYAGASRTSLSTVIFRIVRWSTYAAAILTLVLVLRNAPPPPVETSPQAAARAEKKFEEAEHAAANGQPAKLRMDETELNSYLSSHLEWSGRQAVKPAPTTDQPGTPGDAGPTPHEVGQMRSHVRDVKVQLVDDRVKAYILFDVHGKDMTLQLEGRLSARNGYLNFAPVSGQVGSLPIPQSALESAVRRLMESPENREKLKLPPQIADLHIENGKVVANYR</sequence>
<name>A0A7V8NWX9_9BACT</name>
<proteinExistence type="predicted"/>
<dbReference type="AlphaFoldDB" id="A0A7V8NWX9"/>
<evidence type="ECO:0000313" key="2">
    <source>
        <dbReference type="EMBL" id="MBA0088958.1"/>
    </source>
</evidence>
<gene>
    <name evidence="2" type="ORF">HRJ53_28550</name>
</gene>
<feature type="region of interest" description="Disordered" evidence="1">
    <location>
        <begin position="105"/>
        <end position="129"/>
    </location>
</feature>